<feature type="domain" description="RNA 3'-terminal phosphate cyclase" evidence="3">
    <location>
        <begin position="291"/>
        <end position="621"/>
    </location>
</feature>
<dbReference type="AlphaFoldDB" id="T0PP94"/>
<reference evidence="4 5" key="1">
    <citation type="submission" date="2012-04" db="EMBL/GenBank/DDBJ databases">
        <title>The Genome Sequence of Saprolegnia declina VS20.</title>
        <authorList>
            <consortium name="The Broad Institute Genome Sequencing Platform"/>
            <person name="Russ C."/>
            <person name="Nusbaum C."/>
            <person name="Tyler B."/>
            <person name="van West P."/>
            <person name="Dieguez-Uribeondo J."/>
            <person name="de Bruijn I."/>
            <person name="Tripathy S."/>
            <person name="Jiang R."/>
            <person name="Young S.K."/>
            <person name="Zeng Q."/>
            <person name="Gargeya S."/>
            <person name="Fitzgerald M."/>
            <person name="Haas B."/>
            <person name="Abouelleil A."/>
            <person name="Alvarado L."/>
            <person name="Arachchi H.M."/>
            <person name="Berlin A."/>
            <person name="Chapman S.B."/>
            <person name="Goldberg J."/>
            <person name="Griggs A."/>
            <person name="Gujja S."/>
            <person name="Hansen M."/>
            <person name="Howarth C."/>
            <person name="Imamovic A."/>
            <person name="Larimer J."/>
            <person name="McCowen C."/>
            <person name="Montmayeur A."/>
            <person name="Murphy C."/>
            <person name="Neiman D."/>
            <person name="Pearson M."/>
            <person name="Priest M."/>
            <person name="Roberts A."/>
            <person name="Saif S."/>
            <person name="Shea T."/>
            <person name="Sisk P."/>
            <person name="Sykes S."/>
            <person name="Wortman J."/>
            <person name="Nusbaum C."/>
            <person name="Birren B."/>
        </authorList>
    </citation>
    <scope>NUCLEOTIDE SEQUENCE [LARGE SCALE GENOMIC DNA]</scope>
    <source>
        <strain evidence="4 5">VS20</strain>
    </source>
</reference>
<dbReference type="PANTHER" id="PTHR11096:SF0">
    <property type="entry name" value="RNA 3'-TERMINAL PHOSPHATE CYCLASE"/>
    <property type="match status" value="1"/>
</dbReference>
<evidence type="ECO:0000313" key="4">
    <source>
        <dbReference type="EMBL" id="EQC27264.1"/>
    </source>
</evidence>
<dbReference type="GeneID" id="19955613"/>
<dbReference type="GO" id="GO:0046872">
    <property type="term" value="F:metal ion binding"/>
    <property type="evidence" value="ECO:0007669"/>
    <property type="project" value="UniProtKB-KW"/>
</dbReference>
<dbReference type="GO" id="GO:0016788">
    <property type="term" value="F:hydrolase activity, acting on ester bonds"/>
    <property type="evidence" value="ECO:0007669"/>
    <property type="project" value="InterPro"/>
</dbReference>
<dbReference type="Gene3D" id="3.20.20.140">
    <property type="entry name" value="Metal-dependent hydrolases"/>
    <property type="match status" value="1"/>
</dbReference>
<dbReference type="InterPro" id="IPR013792">
    <property type="entry name" value="RNA3'P_cycl/enolpyr_Trfase_a/b"/>
</dbReference>
<proteinExistence type="predicted"/>
<evidence type="ECO:0000259" key="3">
    <source>
        <dbReference type="Pfam" id="PF01137"/>
    </source>
</evidence>
<dbReference type="VEuPathDB" id="FungiDB:SDRG_14886"/>
<dbReference type="eggNOG" id="KOG3020">
    <property type="taxonomic scope" value="Eukaryota"/>
</dbReference>
<dbReference type="GO" id="GO:0006396">
    <property type="term" value="P:RNA processing"/>
    <property type="evidence" value="ECO:0007669"/>
    <property type="project" value="InterPro"/>
</dbReference>
<dbReference type="InterPro" id="IPR000228">
    <property type="entry name" value="RNA3'_term_phos_cyc"/>
</dbReference>
<dbReference type="GO" id="GO:0003963">
    <property type="term" value="F:RNA-3'-phosphate cyclase activity"/>
    <property type="evidence" value="ECO:0007669"/>
    <property type="project" value="TreeGrafter"/>
</dbReference>
<dbReference type="RefSeq" id="XP_008619267.1">
    <property type="nucleotide sequence ID" value="XM_008621045.1"/>
</dbReference>
<dbReference type="InterPro" id="IPR023797">
    <property type="entry name" value="RNA3'_phos_cyclase_dom"/>
</dbReference>
<evidence type="ECO:0000256" key="1">
    <source>
        <dbReference type="ARBA" id="ARBA00022723"/>
    </source>
</evidence>
<dbReference type="Gene3D" id="3.65.10.20">
    <property type="entry name" value="RNA 3'-terminal phosphate cyclase domain"/>
    <property type="match status" value="1"/>
</dbReference>
<dbReference type="PANTHER" id="PTHR11096">
    <property type="entry name" value="RNA 3' TERMINAL PHOSPHATE CYCLASE"/>
    <property type="match status" value="1"/>
</dbReference>
<dbReference type="eggNOG" id="KOG3980">
    <property type="taxonomic scope" value="Eukaryota"/>
</dbReference>
<name>T0PP94_SAPDV</name>
<dbReference type="OMA" id="LFCHERD"/>
<dbReference type="FunFam" id="3.20.20.140:FF:000005">
    <property type="entry name" value="TatD family hydrolase"/>
    <property type="match status" value="1"/>
</dbReference>
<dbReference type="GO" id="GO:0005634">
    <property type="term" value="C:nucleus"/>
    <property type="evidence" value="ECO:0007669"/>
    <property type="project" value="TreeGrafter"/>
</dbReference>
<evidence type="ECO:0000313" key="5">
    <source>
        <dbReference type="Proteomes" id="UP000030762"/>
    </source>
</evidence>
<organism evidence="4 5">
    <name type="scientific">Saprolegnia diclina (strain VS20)</name>
    <dbReference type="NCBI Taxonomy" id="1156394"/>
    <lineage>
        <taxon>Eukaryota</taxon>
        <taxon>Sar</taxon>
        <taxon>Stramenopiles</taxon>
        <taxon>Oomycota</taxon>
        <taxon>Saprolegniomycetes</taxon>
        <taxon>Saprolegniales</taxon>
        <taxon>Saprolegniaceae</taxon>
        <taxon>Saprolegnia</taxon>
    </lineage>
</organism>
<dbReference type="EMBL" id="JH767211">
    <property type="protein sequence ID" value="EQC27264.1"/>
    <property type="molecule type" value="Genomic_DNA"/>
</dbReference>
<dbReference type="InterPro" id="IPR018228">
    <property type="entry name" value="DNase_TatD-rel_CS"/>
</dbReference>
<gene>
    <name evidence="4" type="ORF">SDRG_14886</name>
</gene>
<dbReference type="InterPro" id="IPR001130">
    <property type="entry name" value="TatD-like"/>
</dbReference>
<protein>
    <recommendedName>
        <fullName evidence="3">RNA 3'-terminal phosphate cyclase domain-containing protein</fullName>
    </recommendedName>
</protein>
<dbReference type="InterPro" id="IPR037136">
    <property type="entry name" value="RNA3'_phos_cyclase_dom_sf"/>
</dbReference>
<dbReference type="InterPro" id="IPR032466">
    <property type="entry name" value="Metal_Hydrolase"/>
</dbReference>
<sequence>MTSPIIDIGLNLTHGQFRKDLKAVLDRAVAANVSTLVATGTDLKASHATIALIRRLQKERIGARLVCTVGVHPHNASSTSPDLVASLRSLMEGNRDVAVAVGECGLDFNRDFSPRDVQIDVFRSQVELACELGLPLFCHERDAHDDFVRVLLPFLETGRLRPDRVVVHCFTGSEAALKKYVGFGFYIGLTGFIAMPGRGAHLRPLLRSIPSKQLMVETDAPFMHPSQKRVRCEPSDIHAVLNTIADAVGTTPEVVAATTTANAVRFFQLAPAPPALAAVAAPVSIDGSLYEGGGQILRLAAPLAVLCNVPLTVHSIRHNRPKPGLARQHLGGLELLQTISQASFEGLALLSTSVSLRPSASPPTGTSFAKDLQGAGSVSLVLQGVLPLLLLSRATPTTLKLRGGTHVPFSPPMDFWTSGLAQPLAKMGISYEIALEACGFMPLGRGHVTVSVAPVSVIQPLQLTTKSREIARVQSHVVVYAAGASAATVDACHHHLKIALTTALGPHPVIESHGTVQAFKAKGGPKIALHVTVETTHGNVFTGSCIAATSVASAVDSVIAELRRGWDSDACVDEHIADNLLVYMALATGASALRVPRTTSSQHIEAALHVIQAMTGVPFTILPDGNSRILACPGRQPQKTH</sequence>
<dbReference type="Pfam" id="PF01026">
    <property type="entry name" value="TatD_DNase"/>
    <property type="match status" value="1"/>
</dbReference>
<keyword evidence="5" id="KW-1185">Reference proteome</keyword>
<dbReference type="PROSITE" id="PS01091">
    <property type="entry name" value="TATD_3"/>
    <property type="match status" value="1"/>
</dbReference>
<dbReference type="Pfam" id="PF01137">
    <property type="entry name" value="RTC"/>
    <property type="match status" value="1"/>
</dbReference>
<dbReference type="SUPFAM" id="SSF55205">
    <property type="entry name" value="EPT/RTPC-like"/>
    <property type="match status" value="1"/>
</dbReference>
<dbReference type="CDD" id="cd01310">
    <property type="entry name" value="TatD_DNAse"/>
    <property type="match status" value="1"/>
</dbReference>
<dbReference type="InterPro" id="IPR036553">
    <property type="entry name" value="RPTC_insert"/>
</dbReference>
<dbReference type="SUPFAM" id="SSF51556">
    <property type="entry name" value="Metallo-dependent hydrolases"/>
    <property type="match status" value="1"/>
</dbReference>
<dbReference type="Proteomes" id="UP000030762">
    <property type="component" value="Unassembled WGS sequence"/>
</dbReference>
<accession>T0PP94</accession>
<evidence type="ECO:0000256" key="2">
    <source>
        <dbReference type="ARBA" id="ARBA00022801"/>
    </source>
</evidence>
<dbReference type="OrthoDB" id="413993at2759"/>
<dbReference type="InParanoid" id="T0PP94"/>
<keyword evidence="2" id="KW-0378">Hydrolase</keyword>
<dbReference type="Gene3D" id="3.30.360.20">
    <property type="entry name" value="RNA 3'-terminal phosphate cyclase, insert domain"/>
    <property type="match status" value="1"/>
</dbReference>
<keyword evidence="1" id="KW-0479">Metal-binding</keyword>